<dbReference type="EMBL" id="GBHO01021332">
    <property type="protein sequence ID" value="JAG22272.1"/>
    <property type="molecule type" value="Transcribed_RNA"/>
</dbReference>
<protein>
    <submittedName>
        <fullName evidence="1">Src kinase-associated phosphoprotein 2</fullName>
    </submittedName>
</protein>
<sequence length="246" mass="27150">MAMMTRNHDEELCHQANNKRRKVIERLKDMVECLQECDRYGKVGEDEAYPPDWAVPLITYPLTKERRGSYDKDIMKTPPWEKDRKSVQVIGGLVVQGCQCSMRNGLQADCKMHGCNGHELCLTKPYPLCPNGGHANQLVTPEEAARIMANVPGPEPTEAGECIPGRACRPQCMPCSASLSDICKYIPEWTEMPGQSGPRKGSLYDPEKAGVRSMSGAGKAAYKTAMEAGKPGTNWWCCVARGYGGH</sequence>
<evidence type="ECO:0000313" key="1">
    <source>
        <dbReference type="EMBL" id="JAG22272.1"/>
    </source>
</evidence>
<reference evidence="1" key="2">
    <citation type="submission" date="2014-07" db="EMBL/GenBank/DDBJ databases">
        <authorList>
            <person name="Hull J."/>
        </authorList>
    </citation>
    <scope>NUCLEOTIDE SEQUENCE</scope>
</reference>
<accession>A0A0A9XNF6</accession>
<dbReference type="AlphaFoldDB" id="A0A0A9XNF6"/>
<dbReference type="EMBL" id="GBRD01010816">
    <property type="protein sequence ID" value="JAG55008.1"/>
    <property type="molecule type" value="Transcribed_RNA"/>
</dbReference>
<name>A0A0A9XNF6_LYGHE</name>
<keyword evidence="1" id="KW-0418">Kinase</keyword>
<proteinExistence type="predicted"/>
<gene>
    <name evidence="1" type="primary">SKAP2_2</name>
    <name evidence="1" type="ORF">CM83_13441</name>
</gene>
<evidence type="ECO:0000313" key="2">
    <source>
        <dbReference type="EMBL" id="JAG55008.1"/>
    </source>
</evidence>
<keyword evidence="1" id="KW-0808">Transferase</keyword>
<organism evidence="1">
    <name type="scientific">Lygus hesperus</name>
    <name type="common">Western plant bug</name>
    <dbReference type="NCBI Taxonomy" id="30085"/>
    <lineage>
        <taxon>Eukaryota</taxon>
        <taxon>Metazoa</taxon>
        <taxon>Ecdysozoa</taxon>
        <taxon>Arthropoda</taxon>
        <taxon>Hexapoda</taxon>
        <taxon>Insecta</taxon>
        <taxon>Pterygota</taxon>
        <taxon>Neoptera</taxon>
        <taxon>Paraneoptera</taxon>
        <taxon>Hemiptera</taxon>
        <taxon>Heteroptera</taxon>
        <taxon>Panheteroptera</taxon>
        <taxon>Cimicomorpha</taxon>
        <taxon>Miridae</taxon>
        <taxon>Mirini</taxon>
        <taxon>Lygus</taxon>
    </lineage>
</organism>
<dbReference type="GO" id="GO:0016301">
    <property type="term" value="F:kinase activity"/>
    <property type="evidence" value="ECO:0007669"/>
    <property type="project" value="UniProtKB-KW"/>
</dbReference>
<reference evidence="1" key="1">
    <citation type="journal article" date="2014" name="PLoS ONE">
        <title>Transcriptome-Based Identification of ABC Transporters in the Western Tarnished Plant Bug Lygus hesperus.</title>
        <authorList>
            <person name="Hull J.J."/>
            <person name="Chaney K."/>
            <person name="Geib S.M."/>
            <person name="Fabrick J.A."/>
            <person name="Brent C.S."/>
            <person name="Walsh D."/>
            <person name="Lavine L.C."/>
        </authorList>
    </citation>
    <scope>NUCLEOTIDE SEQUENCE</scope>
</reference>
<reference evidence="2" key="3">
    <citation type="submission" date="2014-09" db="EMBL/GenBank/DDBJ databases">
        <authorList>
            <person name="Magalhaes I.L.F."/>
            <person name="Oliveira U."/>
            <person name="Santos F.R."/>
            <person name="Vidigal T.H.D.A."/>
            <person name="Brescovit A.D."/>
            <person name="Santos A.J."/>
        </authorList>
    </citation>
    <scope>NUCLEOTIDE SEQUENCE</scope>
</reference>